<dbReference type="Proteomes" id="UP000002586">
    <property type="component" value="Chromosome"/>
</dbReference>
<proteinExistence type="predicted"/>
<dbReference type="GO" id="GO:0005829">
    <property type="term" value="C:cytosol"/>
    <property type="evidence" value="ECO:0007669"/>
    <property type="project" value="TreeGrafter"/>
</dbReference>
<evidence type="ECO:0000313" key="4">
    <source>
        <dbReference type="EMBL" id="ABK43186.1"/>
    </source>
</evidence>
<dbReference type="Pfam" id="PF00156">
    <property type="entry name" value="Pribosyltran"/>
    <property type="match status" value="1"/>
</dbReference>
<dbReference type="KEGG" id="mgm:Mmc1_0665"/>
<dbReference type="EC" id="2.4.2.8" evidence="4"/>
<evidence type="ECO:0000259" key="3">
    <source>
        <dbReference type="Pfam" id="PF00156"/>
    </source>
</evidence>
<keyword evidence="4" id="KW-0808">Transferase</keyword>
<evidence type="ECO:0000256" key="2">
    <source>
        <dbReference type="ARBA" id="ARBA00049402"/>
    </source>
</evidence>
<dbReference type="Gene3D" id="3.40.50.2020">
    <property type="match status" value="1"/>
</dbReference>
<accession>A0L5E3</accession>
<feature type="domain" description="Phosphoribosyltransferase" evidence="3">
    <location>
        <begin position="23"/>
        <end position="161"/>
    </location>
</feature>
<reference evidence="4 5" key="2">
    <citation type="journal article" date="2012" name="Int. J. Syst. Evol. Microbiol.">
        <title>Magnetococcus marinus gen. nov., sp. nov., a marine, magnetotactic bacterium that represents a novel lineage (Magnetococcaceae fam. nov.; Magnetococcales ord. nov.) at the base of the Alphaproteobacteria.</title>
        <authorList>
            <person name="Bazylinski D.A."/>
            <person name="Williams T.J."/>
            <person name="Lefevre C.T."/>
            <person name="Berg R.J."/>
            <person name="Zhang C.L."/>
            <person name="Bowser S.S."/>
            <person name="Dean A.J."/>
            <person name="Beveridge T.J."/>
        </authorList>
    </citation>
    <scope>NUCLEOTIDE SEQUENCE [LARGE SCALE GENOMIC DNA]</scope>
    <source>
        <strain evidence="5">ATCC BAA-1437 / JCM 17883 / MC-1</strain>
    </source>
</reference>
<dbReference type="GO" id="GO:0004422">
    <property type="term" value="F:hypoxanthine phosphoribosyltransferase activity"/>
    <property type="evidence" value="ECO:0007669"/>
    <property type="project" value="TreeGrafter"/>
</dbReference>
<name>A0L5E3_MAGMM</name>
<evidence type="ECO:0000313" key="5">
    <source>
        <dbReference type="Proteomes" id="UP000002586"/>
    </source>
</evidence>
<dbReference type="GO" id="GO:0052657">
    <property type="term" value="F:guanine phosphoribosyltransferase activity"/>
    <property type="evidence" value="ECO:0007669"/>
    <property type="project" value="RHEA"/>
</dbReference>
<dbReference type="GO" id="GO:0000287">
    <property type="term" value="F:magnesium ion binding"/>
    <property type="evidence" value="ECO:0007669"/>
    <property type="project" value="TreeGrafter"/>
</dbReference>
<comment type="catalytic activity">
    <reaction evidence="1">
        <text>GMP + diphosphate = guanine + 5-phospho-alpha-D-ribose 1-diphosphate</text>
        <dbReference type="Rhea" id="RHEA:25424"/>
        <dbReference type="ChEBI" id="CHEBI:16235"/>
        <dbReference type="ChEBI" id="CHEBI:33019"/>
        <dbReference type="ChEBI" id="CHEBI:58017"/>
        <dbReference type="ChEBI" id="CHEBI:58115"/>
        <dbReference type="EC" id="2.4.2.8"/>
    </reaction>
    <physiologicalReaction direction="right-to-left" evidence="1">
        <dbReference type="Rhea" id="RHEA:25426"/>
    </physiologicalReaction>
</comment>
<organism evidence="4 5">
    <name type="scientific">Magnetococcus marinus (strain ATCC BAA-1437 / JCM 17883 / MC-1)</name>
    <dbReference type="NCBI Taxonomy" id="156889"/>
    <lineage>
        <taxon>Bacteria</taxon>
        <taxon>Pseudomonadati</taxon>
        <taxon>Pseudomonadota</taxon>
        <taxon>Magnetococcia</taxon>
        <taxon>Magnetococcales</taxon>
        <taxon>Magnetococcaceae</taxon>
        <taxon>Magnetococcus</taxon>
    </lineage>
</organism>
<dbReference type="InterPro" id="IPR029057">
    <property type="entry name" value="PRTase-like"/>
</dbReference>
<dbReference type="eggNOG" id="COG0634">
    <property type="taxonomic scope" value="Bacteria"/>
</dbReference>
<keyword evidence="4" id="KW-0328">Glycosyltransferase</keyword>
<dbReference type="GO" id="GO:0032263">
    <property type="term" value="P:GMP salvage"/>
    <property type="evidence" value="ECO:0007669"/>
    <property type="project" value="TreeGrafter"/>
</dbReference>
<dbReference type="STRING" id="156889.Mmc1_0665"/>
<gene>
    <name evidence="4" type="ordered locus">Mmc1_0665</name>
</gene>
<keyword evidence="5" id="KW-1185">Reference proteome</keyword>
<dbReference type="SUPFAM" id="SSF53271">
    <property type="entry name" value="PRTase-like"/>
    <property type="match status" value="1"/>
</dbReference>
<dbReference type="PANTHER" id="PTHR43340">
    <property type="entry name" value="HYPOXANTHINE-GUANINE PHOSPHORIBOSYLTRANSFERASE"/>
    <property type="match status" value="1"/>
</dbReference>
<dbReference type="AlphaFoldDB" id="A0L5E3"/>
<dbReference type="PANTHER" id="PTHR43340:SF1">
    <property type="entry name" value="HYPOXANTHINE PHOSPHORIBOSYLTRANSFERASE"/>
    <property type="match status" value="1"/>
</dbReference>
<dbReference type="GO" id="GO:0046100">
    <property type="term" value="P:hypoxanthine metabolic process"/>
    <property type="evidence" value="ECO:0007669"/>
    <property type="project" value="TreeGrafter"/>
</dbReference>
<dbReference type="GO" id="GO:0032264">
    <property type="term" value="P:IMP salvage"/>
    <property type="evidence" value="ECO:0007669"/>
    <property type="project" value="TreeGrafter"/>
</dbReference>
<sequence length="190" mass="21505">MTQNAEAKANLDHLEPFIDRAHIALRVAELGVQIRGDMVGKDPVFLVVLKGGFVFAADLMRALDHTVPVAFTNARPCAHLPIFSREDEDLLRGKDIWVVDALLDQGHSAMRLMQGLQPLQPTSIQFAVLLHKTVERAEKIPVRYVGFEVPDTRLVGYGLDENQQFRGMRNLYAWWPYAQAIRADEPEEFL</sequence>
<reference evidence="5" key="1">
    <citation type="journal article" date="2009" name="Appl. Environ. Microbiol.">
        <title>Complete genome sequence of the chemolithoautotrophic marine magnetotactic coccus strain MC-1.</title>
        <authorList>
            <person name="Schubbe S."/>
            <person name="Williams T.J."/>
            <person name="Xie G."/>
            <person name="Kiss H.E."/>
            <person name="Brettin T.S."/>
            <person name="Martinez D."/>
            <person name="Ross C.A."/>
            <person name="Schuler D."/>
            <person name="Cox B.L."/>
            <person name="Nealson K.H."/>
            <person name="Bazylinski D.A."/>
        </authorList>
    </citation>
    <scope>NUCLEOTIDE SEQUENCE [LARGE SCALE GENOMIC DNA]</scope>
    <source>
        <strain evidence="5">ATCC BAA-1437 / JCM 17883 / MC-1</strain>
    </source>
</reference>
<dbReference type="InterPro" id="IPR000836">
    <property type="entry name" value="PRTase_dom"/>
</dbReference>
<protein>
    <submittedName>
        <fullName evidence="4">Hypoxanthine phosphoribosyltransferase</fullName>
        <ecNumber evidence="4">2.4.2.8</ecNumber>
    </submittedName>
</protein>
<dbReference type="CDD" id="cd06223">
    <property type="entry name" value="PRTases_typeI"/>
    <property type="match status" value="1"/>
</dbReference>
<dbReference type="EMBL" id="CP000471">
    <property type="protein sequence ID" value="ABK43186.1"/>
    <property type="molecule type" value="Genomic_DNA"/>
</dbReference>
<comment type="catalytic activity">
    <reaction evidence="2">
        <text>IMP + diphosphate = hypoxanthine + 5-phospho-alpha-D-ribose 1-diphosphate</text>
        <dbReference type="Rhea" id="RHEA:17973"/>
        <dbReference type="ChEBI" id="CHEBI:17368"/>
        <dbReference type="ChEBI" id="CHEBI:33019"/>
        <dbReference type="ChEBI" id="CHEBI:58017"/>
        <dbReference type="ChEBI" id="CHEBI:58053"/>
        <dbReference type="EC" id="2.4.2.8"/>
    </reaction>
    <physiologicalReaction direction="right-to-left" evidence="2">
        <dbReference type="Rhea" id="RHEA:17975"/>
    </physiologicalReaction>
</comment>
<dbReference type="HOGENOM" id="CLU_073615_0_2_5"/>
<dbReference type="InterPro" id="IPR050408">
    <property type="entry name" value="HGPRT"/>
</dbReference>
<dbReference type="GO" id="GO:0006178">
    <property type="term" value="P:guanine salvage"/>
    <property type="evidence" value="ECO:0007669"/>
    <property type="project" value="TreeGrafter"/>
</dbReference>
<evidence type="ECO:0000256" key="1">
    <source>
        <dbReference type="ARBA" id="ARBA00048811"/>
    </source>
</evidence>